<dbReference type="GO" id="GO:0061574">
    <property type="term" value="C:ASAP complex"/>
    <property type="evidence" value="ECO:0007669"/>
    <property type="project" value="TreeGrafter"/>
</dbReference>
<dbReference type="SUPFAM" id="SSF54928">
    <property type="entry name" value="RNA-binding domain, RBD"/>
    <property type="match status" value="1"/>
</dbReference>
<evidence type="ECO:0000256" key="2">
    <source>
        <dbReference type="PROSITE-ProRule" id="PRU00176"/>
    </source>
</evidence>
<dbReference type="PROSITE" id="PS50102">
    <property type="entry name" value="RRM"/>
    <property type="match status" value="1"/>
</dbReference>
<proteinExistence type="predicted"/>
<comment type="caution">
    <text evidence="5">The sequence shown here is derived from an EMBL/GenBank/DDBJ whole genome shotgun (WGS) entry which is preliminary data.</text>
</comment>
<dbReference type="GO" id="GO:0005737">
    <property type="term" value="C:cytoplasm"/>
    <property type="evidence" value="ECO:0007669"/>
    <property type="project" value="TreeGrafter"/>
</dbReference>
<sequence length="309" mass="34765">MSTRDCASLLNSLFPHIFHCILQSDLTSSAKTQWSNHQQGPVHRHGAKGAEVCLVPDPAPDLSVLGLPALPARPVPPALTRLTPPTLALVLARDRLHVPPARLAADRDPRRDPAAGAALGNPLALLIRLTQISKNITADHLREIFGHFGTVTNVILPSLRGVLNLTGSPLNTGTAFVTLATRKEAESALEAMHEGWLDGHSIRVSFADPKADGREDRGRYRVDDKRKDARSRSRGRAPHYERNGDDRKDYIRDDRRIGRDDRRSFDYRAPDRRRDGYDDRRGGNRYDERRGVREHRSRSRSVGRDRRYR</sequence>
<dbReference type="Gene3D" id="3.30.70.330">
    <property type="match status" value="1"/>
</dbReference>
<protein>
    <recommendedName>
        <fullName evidence="4">RRM domain-containing protein</fullName>
    </recommendedName>
</protein>
<dbReference type="STRING" id="109895.A0A507E544"/>
<dbReference type="Proteomes" id="UP000318582">
    <property type="component" value="Unassembled WGS sequence"/>
</dbReference>
<name>A0A507E544_9FUNG</name>
<dbReference type="PANTHER" id="PTHR15481:SF0">
    <property type="entry name" value="LD23870P-RELATED"/>
    <property type="match status" value="1"/>
</dbReference>
<reference evidence="5 6" key="1">
    <citation type="journal article" date="2019" name="Sci. Rep.">
        <title>Comparative genomics of chytrid fungi reveal insights into the obligate biotrophic and pathogenic lifestyle of Synchytrium endobioticum.</title>
        <authorList>
            <person name="van de Vossenberg B.T.L.H."/>
            <person name="Warris S."/>
            <person name="Nguyen H.D.T."/>
            <person name="van Gent-Pelzer M.P.E."/>
            <person name="Joly D.L."/>
            <person name="van de Geest H.C."/>
            <person name="Bonants P.J.M."/>
            <person name="Smith D.S."/>
            <person name="Levesque C.A."/>
            <person name="van der Lee T.A.J."/>
        </authorList>
    </citation>
    <scope>NUCLEOTIDE SEQUENCE [LARGE SCALE GENOMIC DNA]</scope>
    <source>
        <strain evidence="5 6">CBS 809.83</strain>
    </source>
</reference>
<feature type="compositionally biased region" description="Basic and acidic residues" evidence="3">
    <location>
        <begin position="238"/>
        <end position="248"/>
    </location>
</feature>
<feature type="region of interest" description="Disordered" evidence="3">
    <location>
        <begin position="208"/>
        <end position="248"/>
    </location>
</feature>
<evidence type="ECO:0000313" key="6">
    <source>
        <dbReference type="Proteomes" id="UP000318582"/>
    </source>
</evidence>
<dbReference type="Pfam" id="PF00076">
    <property type="entry name" value="RRM_1"/>
    <property type="match status" value="1"/>
</dbReference>
<evidence type="ECO:0000256" key="1">
    <source>
        <dbReference type="ARBA" id="ARBA00022884"/>
    </source>
</evidence>
<dbReference type="AlphaFoldDB" id="A0A507E544"/>
<accession>A0A507E544</accession>
<dbReference type="GO" id="GO:0005654">
    <property type="term" value="C:nucleoplasm"/>
    <property type="evidence" value="ECO:0007669"/>
    <property type="project" value="TreeGrafter"/>
</dbReference>
<feature type="domain" description="RRM" evidence="4">
    <location>
        <begin position="125"/>
        <end position="209"/>
    </location>
</feature>
<feature type="compositionally biased region" description="Basic and acidic residues" evidence="3">
    <location>
        <begin position="209"/>
        <end position="231"/>
    </location>
</feature>
<dbReference type="EMBL" id="QEAQ01000035">
    <property type="protein sequence ID" value="TPX58497.1"/>
    <property type="molecule type" value="Genomic_DNA"/>
</dbReference>
<feature type="region of interest" description="Disordered" evidence="3">
    <location>
        <begin position="261"/>
        <end position="309"/>
    </location>
</feature>
<keyword evidence="6" id="KW-1185">Reference proteome</keyword>
<feature type="compositionally biased region" description="Basic and acidic residues" evidence="3">
    <location>
        <begin position="261"/>
        <end position="291"/>
    </location>
</feature>
<dbReference type="GO" id="GO:0000398">
    <property type="term" value="P:mRNA splicing, via spliceosome"/>
    <property type="evidence" value="ECO:0007669"/>
    <property type="project" value="TreeGrafter"/>
</dbReference>
<feature type="compositionally biased region" description="Basic residues" evidence="3">
    <location>
        <begin position="292"/>
        <end position="301"/>
    </location>
</feature>
<evidence type="ECO:0000256" key="3">
    <source>
        <dbReference type="SAM" id="MobiDB-lite"/>
    </source>
</evidence>
<dbReference type="InterPro" id="IPR035979">
    <property type="entry name" value="RBD_domain_sf"/>
</dbReference>
<dbReference type="InterPro" id="IPR000504">
    <property type="entry name" value="RRM_dom"/>
</dbReference>
<dbReference type="InterPro" id="IPR012677">
    <property type="entry name" value="Nucleotide-bd_a/b_plait_sf"/>
</dbReference>
<dbReference type="SMART" id="SM00360">
    <property type="entry name" value="RRM"/>
    <property type="match status" value="1"/>
</dbReference>
<keyword evidence="1 2" id="KW-0694">RNA-binding</keyword>
<gene>
    <name evidence="5" type="ORF">PhCBS80983_g03073</name>
</gene>
<dbReference type="PANTHER" id="PTHR15481">
    <property type="entry name" value="RIBONUCLEIC ACID BINDING PROTEIN S1"/>
    <property type="match status" value="1"/>
</dbReference>
<dbReference type="GO" id="GO:0003723">
    <property type="term" value="F:RNA binding"/>
    <property type="evidence" value="ECO:0007669"/>
    <property type="project" value="UniProtKB-UniRule"/>
</dbReference>
<evidence type="ECO:0000313" key="5">
    <source>
        <dbReference type="EMBL" id="TPX58497.1"/>
    </source>
</evidence>
<evidence type="ECO:0000259" key="4">
    <source>
        <dbReference type="PROSITE" id="PS50102"/>
    </source>
</evidence>
<organism evidence="5 6">
    <name type="scientific">Powellomyces hirtus</name>
    <dbReference type="NCBI Taxonomy" id="109895"/>
    <lineage>
        <taxon>Eukaryota</taxon>
        <taxon>Fungi</taxon>
        <taxon>Fungi incertae sedis</taxon>
        <taxon>Chytridiomycota</taxon>
        <taxon>Chytridiomycota incertae sedis</taxon>
        <taxon>Chytridiomycetes</taxon>
        <taxon>Spizellomycetales</taxon>
        <taxon>Powellomycetaceae</taxon>
        <taxon>Powellomyces</taxon>
    </lineage>
</organism>